<feature type="transmembrane region" description="Helical" evidence="1">
    <location>
        <begin position="69"/>
        <end position="88"/>
    </location>
</feature>
<evidence type="ECO:0000256" key="1">
    <source>
        <dbReference type="SAM" id="Phobius"/>
    </source>
</evidence>
<feature type="transmembrane region" description="Helical" evidence="1">
    <location>
        <begin position="100"/>
        <end position="118"/>
    </location>
</feature>
<sequence length="134" mass="14318">MRVMVLTILSLVIGYLTISISTALLYATWLSGAGNEITPQFLAFASVCSLGFATLSGWLAALVAQRAPITHAIALALMLAIIWGLYTFTGETKEPLSLSLLNLAIGTTGVMAGGWIRLSQMKTRDRAREATLES</sequence>
<protein>
    <submittedName>
        <fullName evidence="2">Uncharacterized protein</fullName>
    </submittedName>
</protein>
<dbReference type="AlphaFoldDB" id="A0A0P8DA01"/>
<feature type="transmembrane region" description="Helical" evidence="1">
    <location>
        <begin position="41"/>
        <end position="62"/>
    </location>
</feature>
<proteinExistence type="predicted"/>
<evidence type="ECO:0000313" key="3">
    <source>
        <dbReference type="Proteomes" id="UP000050465"/>
    </source>
</evidence>
<dbReference type="Proteomes" id="UP000050465">
    <property type="component" value="Unassembled WGS sequence"/>
</dbReference>
<reference evidence="2 3" key="1">
    <citation type="submission" date="2015-09" db="EMBL/GenBank/DDBJ databases">
        <title>Identification and resolution of microdiversity through metagenomic sequencing of parallel consortia.</title>
        <authorList>
            <person name="Nelson W.C."/>
            <person name="Romine M.F."/>
            <person name="Lindemann S.R."/>
        </authorList>
    </citation>
    <scope>NUCLEOTIDE SEQUENCE [LARGE SCALE GENOMIC DNA]</scope>
    <source>
        <strain evidence="2">Ana</strain>
    </source>
</reference>
<keyword evidence="1" id="KW-0812">Transmembrane</keyword>
<name>A0A0P8DA01_9CYAN</name>
<feature type="transmembrane region" description="Helical" evidence="1">
    <location>
        <begin position="7"/>
        <end position="29"/>
    </location>
</feature>
<gene>
    <name evidence="2" type="ORF">HLUCCA11_20285</name>
</gene>
<comment type="caution">
    <text evidence="2">The sequence shown here is derived from an EMBL/GenBank/DDBJ whole genome shotgun (WGS) entry which is preliminary data.</text>
</comment>
<dbReference type="EMBL" id="LJZR01000043">
    <property type="protein sequence ID" value="KPQ32913.1"/>
    <property type="molecule type" value="Genomic_DNA"/>
</dbReference>
<keyword evidence="1" id="KW-0472">Membrane</keyword>
<evidence type="ECO:0000313" key="2">
    <source>
        <dbReference type="EMBL" id="KPQ32913.1"/>
    </source>
</evidence>
<accession>A0A0P8DA01</accession>
<keyword evidence="1" id="KW-1133">Transmembrane helix</keyword>
<organism evidence="2 3">
    <name type="scientific">Phormidesmis priestleyi Ana</name>
    <dbReference type="NCBI Taxonomy" id="1666911"/>
    <lineage>
        <taxon>Bacteria</taxon>
        <taxon>Bacillati</taxon>
        <taxon>Cyanobacteriota</taxon>
        <taxon>Cyanophyceae</taxon>
        <taxon>Leptolyngbyales</taxon>
        <taxon>Leptolyngbyaceae</taxon>
        <taxon>Phormidesmis</taxon>
    </lineage>
</organism>